<evidence type="ECO:0000313" key="3">
    <source>
        <dbReference type="Proteomes" id="UP001210678"/>
    </source>
</evidence>
<dbReference type="RefSeq" id="WP_272139383.1">
    <property type="nucleotide sequence ID" value="NZ_JAQLOI010000003.1"/>
</dbReference>
<reference evidence="2 3" key="1">
    <citation type="submission" date="2023-01" db="EMBL/GenBank/DDBJ databases">
        <title>Vibrio sp. KJ40-1 sp.nov, isolated from marine algae.</title>
        <authorList>
            <person name="Butt M."/>
            <person name="Kim J.M.J."/>
            <person name="Jeon C.O.C."/>
        </authorList>
    </citation>
    <scope>NUCLEOTIDE SEQUENCE [LARGE SCALE GENOMIC DNA]</scope>
    <source>
        <strain evidence="2 3">KJ40-1</strain>
    </source>
</reference>
<dbReference type="Proteomes" id="UP001210678">
    <property type="component" value="Unassembled WGS sequence"/>
</dbReference>
<protein>
    <submittedName>
        <fullName evidence="2">Uncharacterized protein</fullName>
    </submittedName>
</protein>
<dbReference type="EMBL" id="JAQLOI010000003">
    <property type="protein sequence ID" value="MDB1125557.1"/>
    <property type="molecule type" value="Genomic_DNA"/>
</dbReference>
<accession>A0ABT4YVE7</accession>
<proteinExistence type="predicted"/>
<feature type="compositionally biased region" description="Basic and acidic residues" evidence="1">
    <location>
        <begin position="1"/>
        <end position="18"/>
    </location>
</feature>
<feature type="region of interest" description="Disordered" evidence="1">
    <location>
        <begin position="1"/>
        <end position="25"/>
    </location>
</feature>
<gene>
    <name evidence="2" type="ORF">PGX00_18580</name>
</gene>
<name>A0ABT4YVE7_9VIBR</name>
<sequence>MAVTRMHTDPGKSYDPNKELTNNQRKRFSDIANKAEEKESSVNSMIL</sequence>
<keyword evidence="3" id="KW-1185">Reference proteome</keyword>
<organism evidence="2 3">
    <name type="scientific">Vibrio algarum</name>
    <dbReference type="NCBI Taxonomy" id="3020714"/>
    <lineage>
        <taxon>Bacteria</taxon>
        <taxon>Pseudomonadati</taxon>
        <taxon>Pseudomonadota</taxon>
        <taxon>Gammaproteobacteria</taxon>
        <taxon>Vibrionales</taxon>
        <taxon>Vibrionaceae</taxon>
        <taxon>Vibrio</taxon>
    </lineage>
</organism>
<evidence type="ECO:0000256" key="1">
    <source>
        <dbReference type="SAM" id="MobiDB-lite"/>
    </source>
</evidence>
<comment type="caution">
    <text evidence="2">The sequence shown here is derived from an EMBL/GenBank/DDBJ whole genome shotgun (WGS) entry which is preliminary data.</text>
</comment>
<evidence type="ECO:0000313" key="2">
    <source>
        <dbReference type="EMBL" id="MDB1125557.1"/>
    </source>
</evidence>